<reference evidence="5" key="1">
    <citation type="journal article" date="2020" name="J. Eukaryot. Microbiol.">
        <title>De novo Sequencing, Assembly and Annotation of the Transcriptome for the Free-Living Testate Amoeba Arcella intermedia.</title>
        <authorList>
            <person name="Ribeiro G.M."/>
            <person name="Porfirio-Sousa A.L."/>
            <person name="Maurer-Alcala X.X."/>
            <person name="Katz L.A."/>
            <person name="Lahr D.J.G."/>
        </authorList>
    </citation>
    <scope>NUCLEOTIDE SEQUENCE</scope>
</reference>
<feature type="domain" description="EF-hand" evidence="4">
    <location>
        <begin position="88"/>
        <end position="123"/>
    </location>
</feature>
<dbReference type="GO" id="GO:0005509">
    <property type="term" value="F:calcium ion binding"/>
    <property type="evidence" value="ECO:0007669"/>
    <property type="project" value="InterPro"/>
</dbReference>
<dbReference type="InterPro" id="IPR039647">
    <property type="entry name" value="EF_hand_pair_protein_CML-like"/>
</dbReference>
<evidence type="ECO:0000256" key="2">
    <source>
        <dbReference type="ARBA" id="ARBA00022737"/>
    </source>
</evidence>
<sequence>MSEEVDTESLQKLFSYMDTNKDGQISVPEMCSYYARTVPGGCTIHDAKAIIEEINGAVNQSQSATINRTAFFYFKLLAECGVNGEDLETLKGWRQEFSKYDKDGNGLLSKVELKMAFHAIGVELDLNEIAQLVASIDVDRNGYIDFLEFVTLMKSRHLN</sequence>
<dbReference type="CDD" id="cd00051">
    <property type="entry name" value="EFh"/>
    <property type="match status" value="1"/>
</dbReference>
<dbReference type="InterPro" id="IPR018247">
    <property type="entry name" value="EF_Hand_1_Ca_BS"/>
</dbReference>
<dbReference type="Pfam" id="PF13499">
    <property type="entry name" value="EF-hand_7"/>
    <property type="match status" value="1"/>
</dbReference>
<dbReference type="PANTHER" id="PTHR10891">
    <property type="entry name" value="EF-HAND CALCIUM-BINDING DOMAIN CONTAINING PROTEIN"/>
    <property type="match status" value="1"/>
</dbReference>
<keyword evidence="2" id="KW-0677">Repeat</keyword>
<feature type="domain" description="EF-hand" evidence="4">
    <location>
        <begin position="124"/>
        <end position="159"/>
    </location>
</feature>
<dbReference type="EMBL" id="GIBP01009471">
    <property type="protein sequence ID" value="NDV38440.1"/>
    <property type="molecule type" value="Transcribed_RNA"/>
</dbReference>
<dbReference type="PROSITE" id="PS50222">
    <property type="entry name" value="EF_HAND_2"/>
    <property type="match status" value="3"/>
</dbReference>
<evidence type="ECO:0000313" key="5">
    <source>
        <dbReference type="EMBL" id="NDV38440.1"/>
    </source>
</evidence>
<name>A0A6B2LNM2_9EUKA</name>
<dbReference type="InterPro" id="IPR011992">
    <property type="entry name" value="EF-hand-dom_pair"/>
</dbReference>
<organism evidence="5">
    <name type="scientific">Arcella intermedia</name>
    <dbReference type="NCBI Taxonomy" id="1963864"/>
    <lineage>
        <taxon>Eukaryota</taxon>
        <taxon>Amoebozoa</taxon>
        <taxon>Tubulinea</taxon>
        <taxon>Elardia</taxon>
        <taxon>Arcellinida</taxon>
        <taxon>Sphaerothecina</taxon>
        <taxon>Arcellidae</taxon>
        <taxon>Arcella</taxon>
    </lineage>
</organism>
<accession>A0A6B2LNM2</accession>
<evidence type="ECO:0000259" key="4">
    <source>
        <dbReference type="PROSITE" id="PS50222"/>
    </source>
</evidence>
<keyword evidence="3" id="KW-0106">Calcium</keyword>
<dbReference type="FunFam" id="1.10.238.10:FF:000003">
    <property type="entry name" value="Calmodulin A"/>
    <property type="match status" value="1"/>
</dbReference>
<dbReference type="SMART" id="SM00054">
    <property type="entry name" value="EFh"/>
    <property type="match status" value="3"/>
</dbReference>
<proteinExistence type="predicted"/>
<protein>
    <recommendedName>
        <fullName evidence="4">EF-hand domain-containing protein</fullName>
    </recommendedName>
</protein>
<dbReference type="InterPro" id="IPR002048">
    <property type="entry name" value="EF_hand_dom"/>
</dbReference>
<dbReference type="PROSITE" id="PS00018">
    <property type="entry name" value="EF_HAND_1"/>
    <property type="match status" value="3"/>
</dbReference>
<dbReference type="Pfam" id="PF13202">
    <property type="entry name" value="EF-hand_5"/>
    <property type="match status" value="1"/>
</dbReference>
<keyword evidence="1" id="KW-0479">Metal-binding</keyword>
<dbReference type="Gene3D" id="1.10.238.10">
    <property type="entry name" value="EF-hand"/>
    <property type="match status" value="2"/>
</dbReference>
<evidence type="ECO:0000256" key="1">
    <source>
        <dbReference type="ARBA" id="ARBA00022723"/>
    </source>
</evidence>
<dbReference type="AlphaFoldDB" id="A0A6B2LNM2"/>
<feature type="domain" description="EF-hand" evidence="4">
    <location>
        <begin position="5"/>
        <end position="40"/>
    </location>
</feature>
<dbReference type="SUPFAM" id="SSF47473">
    <property type="entry name" value="EF-hand"/>
    <property type="match status" value="1"/>
</dbReference>
<evidence type="ECO:0000256" key="3">
    <source>
        <dbReference type="ARBA" id="ARBA00022837"/>
    </source>
</evidence>